<dbReference type="EMBL" id="JBHUCX010000015">
    <property type="protein sequence ID" value="MFD1674072.1"/>
    <property type="molecule type" value="Genomic_DNA"/>
</dbReference>
<gene>
    <name evidence="1" type="ORF">ACFSB2_05020</name>
</gene>
<reference evidence="2" key="1">
    <citation type="journal article" date="2019" name="Int. J. Syst. Evol. Microbiol.">
        <title>The Global Catalogue of Microorganisms (GCM) 10K type strain sequencing project: providing services to taxonomists for standard genome sequencing and annotation.</title>
        <authorList>
            <consortium name="The Broad Institute Genomics Platform"/>
            <consortium name="The Broad Institute Genome Sequencing Center for Infectious Disease"/>
            <person name="Wu L."/>
            <person name="Ma J."/>
        </authorList>
    </citation>
    <scope>NUCLEOTIDE SEQUENCE [LARGE SCALE GENOMIC DNA]</scope>
    <source>
        <strain evidence="2">CGMCC 1.12286</strain>
    </source>
</reference>
<name>A0ABW4JCQ9_9BACL</name>
<organism evidence="1 2">
    <name type="scientific">Alicyclobacillus fodiniaquatilis</name>
    <dbReference type="NCBI Taxonomy" id="1661150"/>
    <lineage>
        <taxon>Bacteria</taxon>
        <taxon>Bacillati</taxon>
        <taxon>Bacillota</taxon>
        <taxon>Bacilli</taxon>
        <taxon>Bacillales</taxon>
        <taxon>Alicyclobacillaceae</taxon>
        <taxon>Alicyclobacillus</taxon>
    </lineage>
</organism>
<keyword evidence="2" id="KW-1185">Reference proteome</keyword>
<accession>A0ABW4JCQ9</accession>
<dbReference type="Proteomes" id="UP001597079">
    <property type="component" value="Unassembled WGS sequence"/>
</dbReference>
<sequence length="77" mass="8230">MFALRFQYDELDGGVIAIGDMPDPEEVEPDGGIVETPFRTGEDGLDVVAAKEVENPVNNIVVAASVPIIIFLKVISS</sequence>
<comment type="caution">
    <text evidence="1">The sequence shown here is derived from an EMBL/GenBank/DDBJ whole genome shotgun (WGS) entry which is preliminary data.</text>
</comment>
<proteinExistence type="predicted"/>
<protein>
    <submittedName>
        <fullName evidence="1">Uncharacterized protein</fullName>
    </submittedName>
</protein>
<evidence type="ECO:0000313" key="2">
    <source>
        <dbReference type="Proteomes" id="UP001597079"/>
    </source>
</evidence>
<evidence type="ECO:0000313" key="1">
    <source>
        <dbReference type="EMBL" id="MFD1674072.1"/>
    </source>
</evidence>
<dbReference type="RefSeq" id="WP_377941785.1">
    <property type="nucleotide sequence ID" value="NZ_JBHUCX010000015.1"/>
</dbReference>